<protein>
    <submittedName>
        <fullName evidence="2">SnoaL-like domain-containing protein</fullName>
    </submittedName>
</protein>
<dbReference type="Pfam" id="PF12680">
    <property type="entry name" value="SnoaL_2"/>
    <property type="match status" value="1"/>
</dbReference>
<accession>A0A6M8HXN0</accession>
<reference evidence="2 3" key="1">
    <citation type="journal article" date="2014" name="World J. Microbiol. Biotechnol.">
        <title>Biodiversity and physiological characteristics of Antarctic and Arctic lichens-associated bacteria.</title>
        <authorList>
            <person name="Lee Y.M."/>
            <person name="Kim E.H."/>
            <person name="Lee H.K."/>
            <person name="Hong S.G."/>
        </authorList>
    </citation>
    <scope>NUCLEOTIDE SEQUENCE [LARGE SCALE GENOMIC DNA]</scope>
    <source>
        <strain evidence="2 3">PAMC 26569</strain>
        <plasmid evidence="2">unnamed1</plasmid>
    </source>
</reference>
<dbReference type="Gene3D" id="3.10.450.50">
    <property type="match status" value="1"/>
</dbReference>
<gene>
    <name evidence="2" type="ORF">HN018_22340</name>
</gene>
<keyword evidence="3" id="KW-1185">Reference proteome</keyword>
<dbReference type="Proteomes" id="UP000500767">
    <property type="component" value="Plasmid unnamed1"/>
</dbReference>
<name>A0A6M8HXN0_9PROT</name>
<feature type="domain" description="SnoaL-like" evidence="1">
    <location>
        <begin position="12"/>
        <end position="88"/>
    </location>
</feature>
<proteinExistence type="predicted"/>
<sequence>MLELPFAPPGFETPLAGRDAIAAHLQMASNLIKLDNLAVSEVVTHETSDPEVIVVEFAGSGHGLATGEPYDQRYVSVIRVRDGNIVHYKDYWNPIAVLRTIKGEQILKAFAVG</sequence>
<organism evidence="2 3">
    <name type="scientific">Lichenicola cladoniae</name>
    <dbReference type="NCBI Taxonomy" id="1484109"/>
    <lineage>
        <taxon>Bacteria</taxon>
        <taxon>Pseudomonadati</taxon>
        <taxon>Pseudomonadota</taxon>
        <taxon>Alphaproteobacteria</taxon>
        <taxon>Acetobacterales</taxon>
        <taxon>Acetobacteraceae</taxon>
        <taxon>Lichenicola</taxon>
    </lineage>
</organism>
<evidence type="ECO:0000313" key="3">
    <source>
        <dbReference type="Proteomes" id="UP000500767"/>
    </source>
</evidence>
<dbReference type="EMBL" id="CP053709">
    <property type="protein sequence ID" value="QKE92955.1"/>
    <property type="molecule type" value="Genomic_DNA"/>
</dbReference>
<evidence type="ECO:0000313" key="2">
    <source>
        <dbReference type="EMBL" id="QKE92955.1"/>
    </source>
</evidence>
<dbReference type="KEGG" id="lck:HN018_22340"/>
<dbReference type="AlphaFoldDB" id="A0A6M8HXN0"/>
<evidence type="ECO:0000259" key="1">
    <source>
        <dbReference type="Pfam" id="PF12680"/>
    </source>
</evidence>
<dbReference type="InterPro" id="IPR032710">
    <property type="entry name" value="NTF2-like_dom_sf"/>
</dbReference>
<geneLocation type="plasmid" evidence="2 3">
    <name>unnamed1</name>
</geneLocation>
<keyword evidence="2" id="KW-0614">Plasmid</keyword>
<dbReference type="SUPFAM" id="SSF54427">
    <property type="entry name" value="NTF2-like"/>
    <property type="match status" value="1"/>
</dbReference>
<dbReference type="RefSeq" id="WP_172443534.1">
    <property type="nucleotide sequence ID" value="NZ_CP053709.1"/>
</dbReference>
<dbReference type="InterPro" id="IPR037401">
    <property type="entry name" value="SnoaL-like"/>
</dbReference>